<evidence type="ECO:0000256" key="3">
    <source>
        <dbReference type="ARBA" id="ARBA00023163"/>
    </source>
</evidence>
<dbReference type="PROSITE" id="PS50987">
    <property type="entry name" value="HTH_ARSR_2"/>
    <property type="match status" value="1"/>
</dbReference>
<dbReference type="SUPFAM" id="SSF46785">
    <property type="entry name" value="Winged helix' DNA-binding domain"/>
    <property type="match status" value="1"/>
</dbReference>
<keyword evidence="6" id="KW-1185">Reference proteome</keyword>
<evidence type="ECO:0000259" key="4">
    <source>
        <dbReference type="PROSITE" id="PS50987"/>
    </source>
</evidence>
<dbReference type="SMART" id="SM00418">
    <property type="entry name" value="HTH_ARSR"/>
    <property type="match status" value="1"/>
</dbReference>
<dbReference type="Proteomes" id="UP000290759">
    <property type="component" value="Unassembled WGS sequence"/>
</dbReference>
<proteinExistence type="predicted"/>
<dbReference type="AlphaFoldDB" id="A0A4Q2U1V0"/>
<protein>
    <submittedName>
        <fullName evidence="5">Transcriptional regulator</fullName>
    </submittedName>
</protein>
<dbReference type="EMBL" id="QYBB01000043">
    <property type="protein sequence ID" value="RYC29688.1"/>
    <property type="molecule type" value="Genomic_DNA"/>
</dbReference>
<dbReference type="InterPro" id="IPR011991">
    <property type="entry name" value="ArsR-like_HTH"/>
</dbReference>
<dbReference type="CDD" id="cd00090">
    <property type="entry name" value="HTH_ARSR"/>
    <property type="match status" value="1"/>
</dbReference>
<dbReference type="PANTHER" id="PTHR33154">
    <property type="entry name" value="TRANSCRIPTIONAL REGULATOR, ARSR FAMILY"/>
    <property type="match status" value="1"/>
</dbReference>
<accession>A0A4Q2U1V0</accession>
<dbReference type="RefSeq" id="WP_129229179.1">
    <property type="nucleotide sequence ID" value="NZ_QYBB01000043.1"/>
</dbReference>
<dbReference type="Gene3D" id="1.10.10.10">
    <property type="entry name" value="Winged helix-like DNA-binding domain superfamily/Winged helix DNA-binding domain"/>
    <property type="match status" value="1"/>
</dbReference>
<reference evidence="5 6" key="1">
    <citation type="submission" date="2018-12" db="EMBL/GenBank/DDBJ databases">
        <authorList>
            <person name="Grouzdev D.S."/>
            <person name="Krutkina M.S."/>
        </authorList>
    </citation>
    <scope>NUCLEOTIDE SEQUENCE [LARGE SCALE GENOMIC DNA]</scope>
    <source>
        <strain evidence="5 6">RmlP026</strain>
    </source>
</reference>
<name>A0A4Q2U1V0_9HYPH</name>
<feature type="domain" description="HTH arsR-type" evidence="4">
    <location>
        <begin position="1"/>
        <end position="105"/>
    </location>
</feature>
<reference evidence="5 6" key="2">
    <citation type="submission" date="2019-02" db="EMBL/GenBank/DDBJ databases">
        <title>'Lichenibacterium ramalinii' gen. nov. sp. nov., 'Lichenibacterium minor' gen. nov. sp. nov.</title>
        <authorList>
            <person name="Pankratov T."/>
        </authorList>
    </citation>
    <scope>NUCLEOTIDE SEQUENCE [LARGE SCALE GENOMIC DNA]</scope>
    <source>
        <strain evidence="5 6">RmlP026</strain>
    </source>
</reference>
<dbReference type="GO" id="GO:0003677">
    <property type="term" value="F:DNA binding"/>
    <property type="evidence" value="ECO:0007669"/>
    <property type="project" value="UniProtKB-KW"/>
</dbReference>
<dbReference type="PANTHER" id="PTHR33154:SF32">
    <property type="entry name" value="TRANSCRIPTIONAL REGULATORY PROTEIN"/>
    <property type="match status" value="1"/>
</dbReference>
<sequence>MALPLEFLRALSNEKRLLVLGWLLNPTVNFPSQVDGDLVVDGVCLGAIVRKLAVSQPTGSAHMKVLTEAGLVETTQIKNWVFFRPNREAIYAALEDLRGRLSVSGPDDRQGS</sequence>
<dbReference type="OrthoDB" id="9790747at2"/>
<comment type="caution">
    <text evidence="5">The sequence shown here is derived from an EMBL/GenBank/DDBJ whole genome shotgun (WGS) entry which is preliminary data.</text>
</comment>
<keyword evidence="2" id="KW-0238">DNA-binding</keyword>
<evidence type="ECO:0000313" key="5">
    <source>
        <dbReference type="EMBL" id="RYC29688.1"/>
    </source>
</evidence>
<dbReference type="InterPro" id="IPR036388">
    <property type="entry name" value="WH-like_DNA-bd_sf"/>
</dbReference>
<dbReference type="InterPro" id="IPR001845">
    <property type="entry name" value="HTH_ArsR_DNA-bd_dom"/>
</dbReference>
<dbReference type="GO" id="GO:0003700">
    <property type="term" value="F:DNA-binding transcription factor activity"/>
    <property type="evidence" value="ECO:0007669"/>
    <property type="project" value="InterPro"/>
</dbReference>
<evidence type="ECO:0000256" key="2">
    <source>
        <dbReference type="ARBA" id="ARBA00023125"/>
    </source>
</evidence>
<organism evidence="5 6">
    <name type="scientific">Lichenibacterium minor</name>
    <dbReference type="NCBI Taxonomy" id="2316528"/>
    <lineage>
        <taxon>Bacteria</taxon>
        <taxon>Pseudomonadati</taxon>
        <taxon>Pseudomonadota</taxon>
        <taxon>Alphaproteobacteria</taxon>
        <taxon>Hyphomicrobiales</taxon>
        <taxon>Lichenihabitantaceae</taxon>
        <taxon>Lichenibacterium</taxon>
    </lineage>
</organism>
<gene>
    <name evidence="5" type="ORF">D3273_22700</name>
</gene>
<dbReference type="InterPro" id="IPR036390">
    <property type="entry name" value="WH_DNA-bd_sf"/>
</dbReference>
<dbReference type="InterPro" id="IPR051081">
    <property type="entry name" value="HTH_MetalResp_TranReg"/>
</dbReference>
<evidence type="ECO:0000313" key="6">
    <source>
        <dbReference type="Proteomes" id="UP000290759"/>
    </source>
</evidence>
<evidence type="ECO:0000256" key="1">
    <source>
        <dbReference type="ARBA" id="ARBA00023015"/>
    </source>
</evidence>
<keyword evidence="3" id="KW-0804">Transcription</keyword>
<keyword evidence="1" id="KW-0805">Transcription regulation</keyword>